<feature type="compositionally biased region" description="Polar residues" evidence="1">
    <location>
        <begin position="240"/>
        <end position="250"/>
    </location>
</feature>
<dbReference type="AlphaFoldDB" id="A0A2C5YBT5"/>
<reference evidence="2 3" key="1">
    <citation type="submission" date="2017-06" db="EMBL/GenBank/DDBJ databases">
        <title>Ant-infecting Ophiocordyceps genomes reveal a high diversity of potential behavioral manipulation genes and a possible major role for enterotoxins.</title>
        <authorList>
            <person name="De Bekker C."/>
            <person name="Evans H.C."/>
            <person name="Brachmann A."/>
            <person name="Hughes D.P."/>
        </authorList>
    </citation>
    <scope>NUCLEOTIDE SEQUENCE [LARGE SCALE GENOMIC DNA]</scope>
    <source>
        <strain evidence="2 3">Map64</strain>
    </source>
</reference>
<gene>
    <name evidence="2" type="ORF">CDD81_5317</name>
</gene>
<name>A0A2C5YBT5_9HYPO</name>
<feature type="region of interest" description="Disordered" evidence="1">
    <location>
        <begin position="201"/>
        <end position="272"/>
    </location>
</feature>
<dbReference type="OrthoDB" id="10493399at2759"/>
<evidence type="ECO:0000256" key="1">
    <source>
        <dbReference type="SAM" id="MobiDB-lite"/>
    </source>
</evidence>
<comment type="caution">
    <text evidence="2">The sequence shown here is derived from an EMBL/GenBank/DDBJ whole genome shotgun (WGS) entry which is preliminary data.</text>
</comment>
<dbReference type="Proteomes" id="UP000226192">
    <property type="component" value="Unassembled WGS sequence"/>
</dbReference>
<evidence type="ECO:0000313" key="3">
    <source>
        <dbReference type="Proteomes" id="UP000226192"/>
    </source>
</evidence>
<accession>A0A2C5YBT5</accession>
<sequence length="367" mass="38697">MVRVLNIIQLVLNTTAGGGLQDASASRTALIGHGANTSSKHELDLHAVSEQSHSIEEGQDVLIQVTPLEVPDIMAKMKELERQVLLPPADASPGQGHETNQHCNAAEDCDCELEAVEIVVETSDTFASVEANSMPVSQTESSPALVDGSAAPVRPVAPLVVEAATEATADDEEQNMEVEAPHASQMAKHVATESCLHDCSAQDASEGETHVKESDGLMDQSSVKTRGKPTAETESRPPKTVNQPQNSQPADVQPLSWTSNSLTSSSPSFRSPTLAATSAASAAPATFTPHLAKPLPALSAGPTHPIAVDLDNDISASPSRRTTTITRTTTKTIHLAWASHVPMSLRFIPDNELWRASGLVTVTVDGQ</sequence>
<dbReference type="EMBL" id="NJET01000004">
    <property type="protein sequence ID" value="PHH66965.1"/>
    <property type="molecule type" value="Genomic_DNA"/>
</dbReference>
<proteinExistence type="predicted"/>
<feature type="compositionally biased region" description="Low complexity" evidence="1">
    <location>
        <begin position="254"/>
        <end position="272"/>
    </location>
</feature>
<evidence type="ECO:0000313" key="2">
    <source>
        <dbReference type="EMBL" id="PHH66965.1"/>
    </source>
</evidence>
<organism evidence="2 3">
    <name type="scientific">Ophiocordyceps australis</name>
    <dbReference type="NCBI Taxonomy" id="1399860"/>
    <lineage>
        <taxon>Eukaryota</taxon>
        <taxon>Fungi</taxon>
        <taxon>Dikarya</taxon>
        <taxon>Ascomycota</taxon>
        <taxon>Pezizomycotina</taxon>
        <taxon>Sordariomycetes</taxon>
        <taxon>Hypocreomycetidae</taxon>
        <taxon>Hypocreales</taxon>
        <taxon>Ophiocordycipitaceae</taxon>
        <taxon>Ophiocordyceps</taxon>
    </lineage>
</organism>
<feature type="region of interest" description="Disordered" evidence="1">
    <location>
        <begin position="167"/>
        <end position="189"/>
    </location>
</feature>
<keyword evidence="3" id="KW-1185">Reference proteome</keyword>
<protein>
    <submittedName>
        <fullName evidence="2">Uncharacterized protein</fullName>
    </submittedName>
</protein>